<evidence type="ECO:0000256" key="1">
    <source>
        <dbReference type="SAM" id="SignalP"/>
    </source>
</evidence>
<organism evidence="3 4">
    <name type="scientific">Mytilus galloprovincialis</name>
    <name type="common">Mediterranean mussel</name>
    <dbReference type="NCBI Taxonomy" id="29158"/>
    <lineage>
        <taxon>Eukaryota</taxon>
        <taxon>Metazoa</taxon>
        <taxon>Spiralia</taxon>
        <taxon>Lophotrochozoa</taxon>
        <taxon>Mollusca</taxon>
        <taxon>Bivalvia</taxon>
        <taxon>Autobranchia</taxon>
        <taxon>Pteriomorphia</taxon>
        <taxon>Mytilida</taxon>
        <taxon>Mytiloidea</taxon>
        <taxon>Mytilidae</taxon>
        <taxon>Mytilinae</taxon>
        <taxon>Mytilus</taxon>
    </lineage>
</organism>
<dbReference type="InterPro" id="IPR016187">
    <property type="entry name" value="CTDL_fold"/>
</dbReference>
<sequence>MLLALIRLGLFGSIIVSGTFTCSRSDWVSDGSKCYKAISGSPSVGQNLCRKEDIKASLFLAPSSEEANNLGTLFSGEKIWVGLRFRNGSEWFWDNGSNEPVLWGSTPILPQLCVGVVNYGLMYDYYCYKLRGLICQKYFNVLPLGICEPGWTKIGSRCFKRLRQDSNGVDFSDARILCSTEGAHIMMPQSQNDASIISTNLDCV</sequence>
<accession>A0A8B6CAI5</accession>
<dbReference type="Gene3D" id="3.10.100.10">
    <property type="entry name" value="Mannose-Binding Protein A, subunit A"/>
    <property type="match status" value="2"/>
</dbReference>
<dbReference type="InterPro" id="IPR001304">
    <property type="entry name" value="C-type_lectin-like"/>
</dbReference>
<reference evidence="3" key="1">
    <citation type="submission" date="2018-11" db="EMBL/GenBank/DDBJ databases">
        <authorList>
            <person name="Alioto T."/>
            <person name="Alioto T."/>
        </authorList>
    </citation>
    <scope>NUCLEOTIDE SEQUENCE</scope>
</reference>
<name>A0A8B6CAI5_MYTGA</name>
<dbReference type="SUPFAM" id="SSF56436">
    <property type="entry name" value="C-type lectin-like"/>
    <property type="match status" value="2"/>
</dbReference>
<protein>
    <recommendedName>
        <fullName evidence="2">C-type lectin domain-containing protein</fullName>
    </recommendedName>
</protein>
<evidence type="ECO:0000259" key="2">
    <source>
        <dbReference type="PROSITE" id="PS50041"/>
    </source>
</evidence>
<proteinExistence type="predicted"/>
<dbReference type="InterPro" id="IPR016186">
    <property type="entry name" value="C-type_lectin-like/link_sf"/>
</dbReference>
<dbReference type="Proteomes" id="UP000596742">
    <property type="component" value="Unassembled WGS sequence"/>
</dbReference>
<gene>
    <name evidence="3" type="ORF">MGAL_10B042415</name>
</gene>
<keyword evidence="1" id="KW-0732">Signal</keyword>
<feature type="signal peptide" evidence="1">
    <location>
        <begin position="1"/>
        <end position="18"/>
    </location>
</feature>
<evidence type="ECO:0000313" key="4">
    <source>
        <dbReference type="Proteomes" id="UP000596742"/>
    </source>
</evidence>
<evidence type="ECO:0000313" key="3">
    <source>
        <dbReference type="EMBL" id="VDI01871.1"/>
    </source>
</evidence>
<comment type="caution">
    <text evidence="3">The sequence shown here is derived from an EMBL/GenBank/DDBJ whole genome shotgun (WGS) entry which is preliminary data.</text>
</comment>
<dbReference type="PROSITE" id="PS50041">
    <property type="entry name" value="C_TYPE_LECTIN_2"/>
    <property type="match status" value="1"/>
</dbReference>
<dbReference type="AlphaFoldDB" id="A0A8B6CAI5"/>
<dbReference type="OrthoDB" id="6194695at2759"/>
<dbReference type="EMBL" id="UYJE01001399">
    <property type="protein sequence ID" value="VDI01871.1"/>
    <property type="molecule type" value="Genomic_DNA"/>
</dbReference>
<dbReference type="SMART" id="SM00034">
    <property type="entry name" value="CLECT"/>
    <property type="match status" value="1"/>
</dbReference>
<dbReference type="CDD" id="cd00037">
    <property type="entry name" value="CLECT"/>
    <property type="match status" value="1"/>
</dbReference>
<dbReference type="Pfam" id="PF00059">
    <property type="entry name" value="Lectin_C"/>
    <property type="match status" value="1"/>
</dbReference>
<feature type="domain" description="C-type lectin" evidence="2">
    <location>
        <begin position="30"/>
        <end position="136"/>
    </location>
</feature>
<keyword evidence="4" id="KW-1185">Reference proteome</keyword>
<feature type="chain" id="PRO_5033002219" description="C-type lectin domain-containing protein" evidence="1">
    <location>
        <begin position="19"/>
        <end position="204"/>
    </location>
</feature>